<dbReference type="Proteomes" id="UP000814128">
    <property type="component" value="Unassembled WGS sequence"/>
</dbReference>
<evidence type="ECO:0000313" key="1">
    <source>
        <dbReference type="EMBL" id="KAI0033692.1"/>
    </source>
</evidence>
<accession>A0ACB8QPV5</accession>
<reference evidence="1" key="2">
    <citation type="journal article" date="2022" name="New Phytol.">
        <title>Evolutionary transition to the ectomycorrhizal habit in the genomes of a hyperdiverse lineage of mushroom-forming fungi.</title>
        <authorList>
            <person name="Looney B."/>
            <person name="Miyauchi S."/>
            <person name="Morin E."/>
            <person name="Drula E."/>
            <person name="Courty P.E."/>
            <person name="Kohler A."/>
            <person name="Kuo A."/>
            <person name="LaButti K."/>
            <person name="Pangilinan J."/>
            <person name="Lipzen A."/>
            <person name="Riley R."/>
            <person name="Andreopoulos W."/>
            <person name="He G."/>
            <person name="Johnson J."/>
            <person name="Nolan M."/>
            <person name="Tritt A."/>
            <person name="Barry K.W."/>
            <person name="Grigoriev I.V."/>
            <person name="Nagy L.G."/>
            <person name="Hibbett D."/>
            <person name="Henrissat B."/>
            <person name="Matheny P.B."/>
            <person name="Labbe J."/>
            <person name="Martin F.M."/>
        </authorList>
    </citation>
    <scope>NUCLEOTIDE SEQUENCE</scope>
    <source>
        <strain evidence="1">EC-137</strain>
    </source>
</reference>
<gene>
    <name evidence="1" type="ORF">K488DRAFT_47173</name>
</gene>
<protein>
    <submittedName>
        <fullName evidence="1">Pyruvate carboxylase</fullName>
    </submittedName>
</protein>
<keyword evidence="2" id="KW-1185">Reference proteome</keyword>
<sequence length="1194" mass="130788">MSQSLHPPRIAHIFQGTPSVPGTPVHNIQTMRRKAAGHSSHLTKILVANRGEIAIRVFRTAHELVMHTVAIYSQEDRMSAHRQKADEAYRVGEGLTPVAAYLAQDDIIRIALEHGVDMIHPGYGFLSENAGFARKVEQAGIAFVGPSPEVIDALGDKTKARDVAIKCGVPVVPGTPGPVASYEDASSFIQEYGFPVIIKAAMGGGGRGMRVVREQSDFKTSFERAVSEAKSAFGDGTVFIERFLERPRHIEVQLLADALGNTIHLFERDCSVQRRHQKVVEVAPATHLPEEVRQAILSDAITLAKSVGYRNAGTAEFLVDQMGRHYFIEINPRIQVEHTITEEITGLDIVAAQIQIAAGATLPQLGLSQEAITKRGFAIQCRVTTEDPATNFQPDTGKIEVYRSAGGNGVRLDASSGFAGAQITPHYDSLLVKVSVSGTTYEVARRKMLRALVEFRIRGVKTNIPFLFRLLTNDVFVGGKTWTTFIDDTPELFKLVQSQNRAQKLLAYLGDMAVNGSSIKGQNGEPGLKEEIVIPAFQNREDPDGPSLDTSQSCEVGWRNIIVEKGPEAFARAVREYPGCLIMDTTWRDAHQSLLATRLRTVDIVNIAKQTSYALANAYSLECWGGATFDVAMRFLYEDPWERLRAIRKLVPNIPLQALVRGANGVGYTSYPDNAIYDFSKRAVENGLDIFRVFDSLNYIENMKLGIDAAKKAGGVVEAVVCYSGDVASKSETKYTLQYYLDFVEQLVSEGIHVLGIKDMAGLLKPEAAKLLVGTLREKYPSLPIHVHSHDTAGISAASMLAAAAAGADVVDVAIDSMSGLTSQPPMGAVTMALEQTGLGTGIRYADIQALNLYWTQVRVLYQCFEANVRASDSSVFAHEMPGGQYTNLMFQAQQLGLGTQWIEIKKKYIEANELCGNIIKVTPSSKVVGDFAQWMTQNKLSKAEVIERADQLDFPSSVVEFFQGYLGQPVGGFPEPLRSKIIRDKPRVDGRPGATMEPLDFKQIKAELRAKFGKHITNADVTSYVMYPKVFEEFQQFLEKYGSLSIVPTRYFLGRPNVGEEMTISIEEGKTLIIRLMAIGPVVEGKAQRDVWFEVNGEVRAVSIEDKSSAVETVSRERATTDPGSVGAPMSGVVVEVRVKEGQEIKKGDPVCVLSAMKMESAVTAPVSGHVKRVVVQEGDSINQGDLCVEIVH</sequence>
<comment type="caution">
    <text evidence="1">The sequence shown here is derived from an EMBL/GenBank/DDBJ whole genome shotgun (WGS) entry which is preliminary data.</text>
</comment>
<evidence type="ECO:0000313" key="2">
    <source>
        <dbReference type="Proteomes" id="UP000814128"/>
    </source>
</evidence>
<reference evidence="1" key="1">
    <citation type="submission" date="2021-02" db="EMBL/GenBank/DDBJ databases">
        <authorList>
            <consortium name="DOE Joint Genome Institute"/>
            <person name="Ahrendt S."/>
            <person name="Looney B.P."/>
            <person name="Miyauchi S."/>
            <person name="Morin E."/>
            <person name="Drula E."/>
            <person name="Courty P.E."/>
            <person name="Chicoki N."/>
            <person name="Fauchery L."/>
            <person name="Kohler A."/>
            <person name="Kuo A."/>
            <person name="Labutti K."/>
            <person name="Pangilinan J."/>
            <person name="Lipzen A."/>
            <person name="Riley R."/>
            <person name="Andreopoulos W."/>
            <person name="He G."/>
            <person name="Johnson J."/>
            <person name="Barry K.W."/>
            <person name="Grigoriev I.V."/>
            <person name="Nagy L."/>
            <person name="Hibbett D."/>
            <person name="Henrissat B."/>
            <person name="Matheny P.B."/>
            <person name="Labbe J."/>
            <person name="Martin F."/>
        </authorList>
    </citation>
    <scope>NUCLEOTIDE SEQUENCE</scope>
    <source>
        <strain evidence="1">EC-137</strain>
    </source>
</reference>
<proteinExistence type="predicted"/>
<organism evidence="1 2">
    <name type="scientific">Vararia minispora EC-137</name>
    <dbReference type="NCBI Taxonomy" id="1314806"/>
    <lineage>
        <taxon>Eukaryota</taxon>
        <taxon>Fungi</taxon>
        <taxon>Dikarya</taxon>
        <taxon>Basidiomycota</taxon>
        <taxon>Agaricomycotina</taxon>
        <taxon>Agaricomycetes</taxon>
        <taxon>Russulales</taxon>
        <taxon>Lachnocladiaceae</taxon>
        <taxon>Vararia</taxon>
    </lineage>
</organism>
<dbReference type="EMBL" id="MU273514">
    <property type="protein sequence ID" value="KAI0033692.1"/>
    <property type="molecule type" value="Genomic_DNA"/>
</dbReference>
<name>A0ACB8QPV5_9AGAM</name>
<keyword evidence="1" id="KW-0670">Pyruvate</keyword>